<dbReference type="PROSITE" id="PS51762">
    <property type="entry name" value="GH16_2"/>
    <property type="match status" value="1"/>
</dbReference>
<dbReference type="InterPro" id="IPR013320">
    <property type="entry name" value="ConA-like_dom_sf"/>
</dbReference>
<keyword evidence="4" id="KW-1185">Reference proteome</keyword>
<comment type="caution">
    <text evidence="3">The sequence shown here is derived from an EMBL/GenBank/DDBJ whole genome shotgun (WGS) entry which is preliminary data.</text>
</comment>
<name>A0A9W4UQ89_9PLEO</name>
<feature type="chain" id="PRO_5040938807" description="GH16 domain-containing protein" evidence="1">
    <location>
        <begin position="25"/>
        <end position="395"/>
    </location>
</feature>
<dbReference type="GO" id="GO:0009251">
    <property type="term" value="P:glucan catabolic process"/>
    <property type="evidence" value="ECO:0007669"/>
    <property type="project" value="TreeGrafter"/>
</dbReference>
<dbReference type="AlphaFoldDB" id="A0A9W4UQ89"/>
<dbReference type="Pfam" id="PF26113">
    <property type="entry name" value="GH16_XgeA"/>
    <property type="match status" value="1"/>
</dbReference>
<proteinExistence type="predicted"/>
<evidence type="ECO:0000313" key="3">
    <source>
        <dbReference type="EMBL" id="CAI6339011.1"/>
    </source>
</evidence>
<accession>A0A9W4UQ89</accession>
<evidence type="ECO:0000259" key="2">
    <source>
        <dbReference type="PROSITE" id="PS51762"/>
    </source>
</evidence>
<dbReference type="OrthoDB" id="192832at2759"/>
<dbReference type="PANTHER" id="PTHR10963:SF24">
    <property type="entry name" value="GLYCOSIDASE C21B10.07-RELATED"/>
    <property type="match status" value="1"/>
</dbReference>
<dbReference type="GO" id="GO:0004553">
    <property type="term" value="F:hydrolase activity, hydrolyzing O-glycosyl compounds"/>
    <property type="evidence" value="ECO:0007669"/>
    <property type="project" value="InterPro"/>
</dbReference>
<feature type="domain" description="GH16" evidence="2">
    <location>
        <begin position="11"/>
        <end position="357"/>
    </location>
</feature>
<evidence type="ECO:0000313" key="4">
    <source>
        <dbReference type="Proteomes" id="UP001152607"/>
    </source>
</evidence>
<evidence type="ECO:0000256" key="1">
    <source>
        <dbReference type="SAM" id="SignalP"/>
    </source>
</evidence>
<dbReference type="Gene3D" id="2.60.120.200">
    <property type="match status" value="1"/>
</dbReference>
<keyword evidence="1" id="KW-0732">Signal</keyword>
<gene>
    <name evidence="3" type="ORF">PDIGIT_LOCUS12149</name>
</gene>
<reference evidence="3" key="1">
    <citation type="submission" date="2023-01" db="EMBL/GenBank/DDBJ databases">
        <authorList>
            <person name="Van Ghelder C."/>
            <person name="Rancurel C."/>
        </authorList>
    </citation>
    <scope>NUCLEOTIDE SEQUENCE</scope>
    <source>
        <strain evidence="3">CNCM I-4278</strain>
    </source>
</reference>
<dbReference type="SUPFAM" id="SSF49899">
    <property type="entry name" value="Concanavalin A-like lectins/glucanases"/>
    <property type="match status" value="1"/>
</dbReference>
<dbReference type="PANTHER" id="PTHR10963">
    <property type="entry name" value="GLYCOSYL HYDROLASE-RELATED"/>
    <property type="match status" value="1"/>
</dbReference>
<organism evidence="3 4">
    <name type="scientific">Periconia digitata</name>
    <dbReference type="NCBI Taxonomy" id="1303443"/>
    <lineage>
        <taxon>Eukaryota</taxon>
        <taxon>Fungi</taxon>
        <taxon>Dikarya</taxon>
        <taxon>Ascomycota</taxon>
        <taxon>Pezizomycotina</taxon>
        <taxon>Dothideomycetes</taxon>
        <taxon>Pleosporomycetidae</taxon>
        <taxon>Pleosporales</taxon>
        <taxon>Massarineae</taxon>
        <taxon>Periconiaceae</taxon>
        <taxon>Periconia</taxon>
    </lineage>
</organism>
<dbReference type="InterPro" id="IPR050546">
    <property type="entry name" value="Glycosyl_Hydrlase_16"/>
</dbReference>
<dbReference type="EMBL" id="CAOQHR010000008">
    <property type="protein sequence ID" value="CAI6339011.1"/>
    <property type="molecule type" value="Genomic_DNA"/>
</dbReference>
<dbReference type="Proteomes" id="UP001152607">
    <property type="component" value="Unassembled WGS sequence"/>
</dbReference>
<protein>
    <recommendedName>
        <fullName evidence="2">GH16 domain-containing protein</fullName>
    </recommendedName>
</protein>
<sequence>MRPTISSTVLAALTTLSLPCVSTAQQQYTLKDDLSYKNFFNSFEFFSGPDPTNGFVQYQTREAAVKDNLVGYLNDTESVFMGVDHTTKDAKGRASVRLESKQTWNQGLLIADINHMPDSTCGTWPAFWLLGVGPEKNSSSWPNFGEIDLLEGVNDETNNAVTLHTSEGCTIANAVGGGNSGNNNNSSTSAGAAADSSASAGFMGSVSTPNCDVNAKNQDKNVGCSIKAPASRADFATYGTDFNTAGGGVYAMEWTTSSISVWFFPRNSSSMAAVSPPSNNGTAASPASLDPSTFGKPLAKFSGPGCDYEKKFDSMKVIFNTALCGDWAGKEWEKSCQAKTGAATCEEYVENNPEAFADAYWEVKGLKWYQAAAAAAAQDKAAAPAGKMKRFNWSA</sequence>
<feature type="signal peptide" evidence="1">
    <location>
        <begin position="1"/>
        <end position="24"/>
    </location>
</feature>
<dbReference type="InterPro" id="IPR000757">
    <property type="entry name" value="Beta-glucanase-like"/>
</dbReference>
<dbReference type="CDD" id="cd02181">
    <property type="entry name" value="GH16_fungal_Lam16A_glucanase"/>
    <property type="match status" value="1"/>
</dbReference>